<sequence>MQSPKITFSEENIQKLFGHEAAEDESFERLQSYYIKNKTHDKVVADLPLRVLVGHKGIGKSALFKIAMSEEEENGRLPILIKPDDIADLAHDSSDFHLIIREWKHGLINIIANKVLQCFGKNGEESKFKKIVGYGGQLMSLLTESAQKLVGEVDLDPARKKLIGAFLSSRKIIIYIDDLDRGWQSKKADITRISALLNAVRDISNENAGIQFRISLRSDVYFLVRTSDESTDKIEGSVIWHSWTNHEILLLLIKRIESFFGRDCDIERLKNLRQQQLSFYLDTVFEKRFSDVGKWSNAAMYRILMSLIRKRPRDLVKLCTLAARHAYDNNNNLITTDDLKAIFEDYSHGRIQDTVNEFKSELPQIERLLLNMKPSSKEQREGLGYMYDTSRLKQKLRNISTRGQFVFQNGKQASETELIQFLYKVNFITARKRLDSGEIDRKYFEENRLLTSQVVNFGYDWEIHPAFRWALLPESAQELFKQIDLSAD</sequence>
<proteinExistence type="predicted"/>
<comment type="caution">
    <text evidence="1">The sequence shown here is derived from an EMBL/GenBank/DDBJ whole genome shotgun (WGS) entry which is preliminary data.</text>
</comment>
<dbReference type="RefSeq" id="WP_211316151.1">
    <property type="nucleotide sequence ID" value="NZ_OY782574.1"/>
</dbReference>
<dbReference type="InterPro" id="IPR027417">
    <property type="entry name" value="P-loop_NTPase"/>
</dbReference>
<keyword evidence="2" id="KW-1185">Reference proteome</keyword>
<name>A0A2T5BYT7_9BACT</name>
<dbReference type="InterPro" id="IPR059206">
    <property type="entry name" value="Sll1717-like"/>
</dbReference>
<organism evidence="1 2">
    <name type="scientific">Mangrovibacterium marinum</name>
    <dbReference type="NCBI Taxonomy" id="1639118"/>
    <lineage>
        <taxon>Bacteria</taxon>
        <taxon>Pseudomonadati</taxon>
        <taxon>Bacteroidota</taxon>
        <taxon>Bacteroidia</taxon>
        <taxon>Marinilabiliales</taxon>
        <taxon>Prolixibacteraceae</taxon>
        <taxon>Mangrovibacterium</taxon>
    </lineage>
</organism>
<dbReference type="SUPFAM" id="SSF52540">
    <property type="entry name" value="P-loop containing nucleoside triphosphate hydrolases"/>
    <property type="match status" value="1"/>
</dbReference>
<evidence type="ECO:0000313" key="1">
    <source>
        <dbReference type="EMBL" id="PTN07415.1"/>
    </source>
</evidence>
<reference evidence="1 2" key="1">
    <citation type="submission" date="2018-04" db="EMBL/GenBank/DDBJ databases">
        <title>Genomic Encyclopedia of Archaeal and Bacterial Type Strains, Phase II (KMG-II): from individual species to whole genera.</title>
        <authorList>
            <person name="Goeker M."/>
        </authorList>
    </citation>
    <scope>NUCLEOTIDE SEQUENCE [LARGE SCALE GENOMIC DNA]</scope>
    <source>
        <strain evidence="1 2">DSM 28823</strain>
    </source>
</reference>
<dbReference type="NCBIfam" id="NF047389">
    <property type="entry name" value="ATPase_Sll1717"/>
    <property type="match status" value="1"/>
</dbReference>
<protein>
    <recommendedName>
        <fullName evidence="3">KAP-like P-loop domain-containing protein</fullName>
    </recommendedName>
</protein>
<evidence type="ECO:0008006" key="3">
    <source>
        <dbReference type="Google" id="ProtNLM"/>
    </source>
</evidence>
<dbReference type="EMBL" id="QAAD01000017">
    <property type="protein sequence ID" value="PTN07415.1"/>
    <property type="molecule type" value="Genomic_DNA"/>
</dbReference>
<evidence type="ECO:0000313" key="2">
    <source>
        <dbReference type="Proteomes" id="UP000243525"/>
    </source>
</evidence>
<dbReference type="AlphaFoldDB" id="A0A2T5BYT7"/>
<gene>
    <name evidence="1" type="ORF">C8N47_1177</name>
</gene>
<accession>A0A2T5BYT7</accession>
<dbReference type="Proteomes" id="UP000243525">
    <property type="component" value="Unassembled WGS sequence"/>
</dbReference>